<dbReference type="Proteomes" id="UP000267096">
    <property type="component" value="Unassembled WGS sequence"/>
</dbReference>
<evidence type="ECO:0000256" key="1">
    <source>
        <dbReference type="ARBA" id="ARBA00022729"/>
    </source>
</evidence>
<sequence>MKCYQCNSQKESDCESSDAEVLKKYSKDCVVLKEGTYKGKEPIACRKLVQYDLLVSDLLIDIIAELKDIDSSRRVVRECAYTGDKNLDGMRKQGNKGVKVLFYQCQNTDQVGF</sequence>
<evidence type="ECO:0000313" key="4">
    <source>
        <dbReference type="Proteomes" id="UP000267096"/>
    </source>
</evidence>
<proteinExistence type="predicted"/>
<evidence type="ECO:0000313" key="3">
    <source>
        <dbReference type="EMBL" id="VDK23809.1"/>
    </source>
</evidence>
<name>A0A0M3JAJ1_ANISI</name>
<dbReference type="GO" id="GO:0032222">
    <property type="term" value="P:regulation of synaptic transmission, cholinergic"/>
    <property type="evidence" value="ECO:0007669"/>
    <property type="project" value="InterPro"/>
</dbReference>
<dbReference type="EMBL" id="UYRR01007673">
    <property type="protein sequence ID" value="VDK23809.1"/>
    <property type="molecule type" value="Genomic_DNA"/>
</dbReference>
<keyword evidence="1" id="KW-0732">Signal</keyword>
<dbReference type="WBParaSite" id="ASIM_0000461201-mRNA-1">
    <property type="protein sequence ID" value="ASIM_0000461201-mRNA-1"/>
    <property type="gene ID" value="ASIM_0000461201"/>
</dbReference>
<dbReference type="InterPro" id="IPR031424">
    <property type="entry name" value="QVR-like"/>
</dbReference>
<reference evidence="5" key="1">
    <citation type="submission" date="2017-02" db="UniProtKB">
        <authorList>
            <consortium name="WormBaseParasite"/>
        </authorList>
    </citation>
    <scope>IDENTIFICATION</scope>
</reference>
<dbReference type="AlphaFoldDB" id="A0A0M3JAJ1"/>
<dbReference type="Pfam" id="PF17064">
    <property type="entry name" value="QVR"/>
    <property type="match status" value="1"/>
</dbReference>
<protein>
    <submittedName>
        <fullName evidence="5">Protein quiver</fullName>
    </submittedName>
</protein>
<evidence type="ECO:0000256" key="2">
    <source>
        <dbReference type="ARBA" id="ARBA00023180"/>
    </source>
</evidence>
<reference evidence="3 4" key="2">
    <citation type="submission" date="2018-11" db="EMBL/GenBank/DDBJ databases">
        <authorList>
            <consortium name="Pathogen Informatics"/>
        </authorList>
    </citation>
    <scope>NUCLEOTIDE SEQUENCE [LARGE SCALE GENOMIC DNA]</scope>
</reference>
<organism evidence="5">
    <name type="scientific">Anisakis simplex</name>
    <name type="common">Herring worm</name>
    <dbReference type="NCBI Taxonomy" id="6269"/>
    <lineage>
        <taxon>Eukaryota</taxon>
        <taxon>Metazoa</taxon>
        <taxon>Ecdysozoa</taxon>
        <taxon>Nematoda</taxon>
        <taxon>Chromadorea</taxon>
        <taxon>Rhabditida</taxon>
        <taxon>Spirurina</taxon>
        <taxon>Ascaridomorpha</taxon>
        <taxon>Ascaridoidea</taxon>
        <taxon>Anisakidae</taxon>
        <taxon>Anisakis</taxon>
        <taxon>Anisakis simplex complex</taxon>
    </lineage>
</organism>
<keyword evidence="2" id="KW-0325">Glycoprotein</keyword>
<dbReference type="OrthoDB" id="6420171at2759"/>
<dbReference type="GO" id="GO:0030431">
    <property type="term" value="P:sleep"/>
    <property type="evidence" value="ECO:0007669"/>
    <property type="project" value="InterPro"/>
</dbReference>
<accession>A0A0M3JAJ1</accession>
<gene>
    <name evidence="3" type="ORF">ASIM_LOCUS4422</name>
</gene>
<keyword evidence="4" id="KW-1185">Reference proteome</keyword>
<evidence type="ECO:0000313" key="5">
    <source>
        <dbReference type="WBParaSite" id="ASIM_0000461201-mRNA-1"/>
    </source>
</evidence>